<feature type="compositionally biased region" description="Polar residues" evidence="1">
    <location>
        <begin position="467"/>
        <end position="479"/>
    </location>
</feature>
<comment type="caution">
    <text evidence="3">The sequence shown here is derived from an EMBL/GenBank/DDBJ whole genome shotgun (WGS) entry which is preliminary data.</text>
</comment>
<organism evidence="3 4">
    <name type="scientific">Natronocella acetinitrilica</name>
    <dbReference type="NCBI Taxonomy" id="414046"/>
    <lineage>
        <taxon>Bacteria</taxon>
        <taxon>Pseudomonadati</taxon>
        <taxon>Pseudomonadota</taxon>
        <taxon>Gammaproteobacteria</taxon>
        <taxon>Chromatiales</taxon>
        <taxon>Ectothiorhodospiraceae</taxon>
        <taxon>Natronocella</taxon>
    </lineage>
</organism>
<reference evidence="3" key="1">
    <citation type="submission" date="2022-03" db="EMBL/GenBank/DDBJ databases">
        <title>Genomic Encyclopedia of Type Strains, Phase III (KMG-III): the genomes of soil and plant-associated and newly described type strains.</title>
        <authorList>
            <person name="Whitman W."/>
        </authorList>
    </citation>
    <scope>NUCLEOTIDE SEQUENCE</scope>
    <source>
        <strain evidence="3">ANL 6-2</strain>
    </source>
</reference>
<keyword evidence="2" id="KW-1133">Transmembrane helix</keyword>
<feature type="region of interest" description="Disordered" evidence="1">
    <location>
        <begin position="347"/>
        <end position="370"/>
    </location>
</feature>
<evidence type="ECO:0000256" key="1">
    <source>
        <dbReference type="SAM" id="MobiDB-lite"/>
    </source>
</evidence>
<feature type="region of interest" description="Disordered" evidence="1">
    <location>
        <begin position="222"/>
        <end position="243"/>
    </location>
</feature>
<feature type="compositionally biased region" description="Basic and acidic residues" evidence="1">
    <location>
        <begin position="175"/>
        <end position="185"/>
    </location>
</feature>
<dbReference type="EMBL" id="JALJXV010000003">
    <property type="protein sequence ID" value="MCP1674279.1"/>
    <property type="molecule type" value="Genomic_DNA"/>
</dbReference>
<feature type="compositionally biased region" description="Low complexity" evidence="1">
    <location>
        <begin position="227"/>
        <end position="243"/>
    </location>
</feature>
<dbReference type="Proteomes" id="UP001205843">
    <property type="component" value="Unassembled WGS sequence"/>
</dbReference>
<keyword evidence="4" id="KW-1185">Reference proteome</keyword>
<name>A0AAE3G3B3_9GAMM</name>
<evidence type="ECO:0000313" key="3">
    <source>
        <dbReference type="EMBL" id="MCP1674279.1"/>
    </source>
</evidence>
<keyword evidence="2" id="KW-0812">Transmembrane</keyword>
<keyword evidence="2" id="KW-0472">Membrane</keyword>
<accession>A0AAE3G3B3</accession>
<protein>
    <submittedName>
        <fullName evidence="3">Skp family chaperone for outer membrane proteins</fullName>
    </submittedName>
</protein>
<feature type="transmembrane region" description="Helical" evidence="2">
    <location>
        <begin position="124"/>
        <end position="144"/>
    </location>
</feature>
<dbReference type="RefSeq" id="WP_253476166.1">
    <property type="nucleotide sequence ID" value="NZ_JALJXV010000003.1"/>
</dbReference>
<sequence>MASKDDDLDLDGLDELDSSGLGELDELDGLDELGLGDDSDLDSAEGDDPLDASDNDFADDELDAGDDASDDTDDDFDAEDDTDLDEVDFDSPGEGGDDIEDLELEESVADSDGAAKSGSHTGKILAAGGAFMLAMLGGAGYVLFGGGQVPAPAAPYAPTPPPIGAAPSMPSFDDEGMRTPDEGERSATTQSSEVARAEPPMAIDAPVSQSQSIADQLNAGIAPTARSNDPGAPAAPAADSWSAEADLTPVSAPAPAGVTLEQVKSVVSEAVSSEIDRIIEAGNRNAAARPEDSAVLDEIRTVLRRVDGSVSGIEREMERMDTRLTGQFDALADRITALEEAEQHRQNQVAEAAEPTADEMNGSSREESSANELVSSVPAAYYEHLVGRRRLEGFKVINKTGDGTMTVVRTPSARVNVYFVGEVFRIAGDTVTVTDILADGKLVLGRDTRGNRWFIDGILEEPRRQAQRQATSAPAQNQARSESESSRSSDSSARTEGWSLNAVMSSGYLVKDPSGQFIAVSRGDRIADLGEVIGLTDSGGLRVGRHVIGKAR</sequence>
<feature type="region of interest" description="Disordered" evidence="1">
    <location>
        <begin position="147"/>
        <end position="199"/>
    </location>
</feature>
<evidence type="ECO:0000313" key="4">
    <source>
        <dbReference type="Proteomes" id="UP001205843"/>
    </source>
</evidence>
<evidence type="ECO:0000256" key="2">
    <source>
        <dbReference type="SAM" id="Phobius"/>
    </source>
</evidence>
<dbReference type="AlphaFoldDB" id="A0AAE3G3B3"/>
<feature type="compositionally biased region" description="Pro residues" evidence="1">
    <location>
        <begin position="152"/>
        <end position="164"/>
    </location>
</feature>
<gene>
    <name evidence="3" type="ORF">J2T57_001381</name>
</gene>
<feature type="region of interest" description="Disordered" evidence="1">
    <location>
        <begin position="464"/>
        <end position="495"/>
    </location>
</feature>
<proteinExistence type="predicted"/>
<feature type="region of interest" description="Disordered" evidence="1">
    <location>
        <begin position="1"/>
        <end position="121"/>
    </location>
</feature>
<feature type="compositionally biased region" description="Acidic residues" evidence="1">
    <location>
        <begin position="1"/>
        <end position="109"/>
    </location>
</feature>